<organism evidence="10">
    <name type="scientific">Attheya septentrionalis</name>
    <dbReference type="NCBI Taxonomy" id="420275"/>
    <lineage>
        <taxon>Eukaryota</taxon>
        <taxon>Sar</taxon>
        <taxon>Stramenopiles</taxon>
        <taxon>Ochrophyta</taxon>
        <taxon>Bacillariophyta</taxon>
        <taxon>Coscinodiscophyceae</taxon>
        <taxon>Chaetocerotophycidae</taxon>
        <taxon>Chaetocerotales</taxon>
        <taxon>Attheyaceae</taxon>
        <taxon>Attheya</taxon>
    </lineage>
</organism>
<accession>A0A7S2UQI8</accession>
<evidence type="ECO:0000256" key="5">
    <source>
        <dbReference type="ARBA" id="ARBA00023239"/>
    </source>
</evidence>
<feature type="compositionally biased region" description="Polar residues" evidence="7">
    <location>
        <begin position="72"/>
        <end position="88"/>
    </location>
</feature>
<keyword evidence="4" id="KW-0862">Zinc</keyword>
<feature type="region of interest" description="Disordered" evidence="7">
    <location>
        <begin position="202"/>
        <end position="230"/>
    </location>
</feature>
<dbReference type="InterPro" id="IPR036398">
    <property type="entry name" value="CA_dom_sf"/>
</dbReference>
<evidence type="ECO:0000256" key="7">
    <source>
        <dbReference type="SAM" id="MobiDB-lite"/>
    </source>
</evidence>
<feature type="compositionally biased region" description="Low complexity" evidence="7">
    <location>
        <begin position="89"/>
        <end position="102"/>
    </location>
</feature>
<keyword evidence="5" id="KW-0456">Lyase</keyword>
<dbReference type="EMBL" id="HBHQ01027991">
    <property type="protein sequence ID" value="CAD9827139.1"/>
    <property type="molecule type" value="Transcribed_RNA"/>
</dbReference>
<keyword evidence="8" id="KW-0732">Signal</keyword>
<evidence type="ECO:0000256" key="6">
    <source>
        <dbReference type="ARBA" id="ARBA00048348"/>
    </source>
</evidence>
<comment type="similarity">
    <text evidence="1">Belongs to the alpha-carbonic anhydrase family.</text>
</comment>
<proteinExistence type="inferred from homology"/>
<evidence type="ECO:0000313" key="10">
    <source>
        <dbReference type="EMBL" id="CAD9827139.1"/>
    </source>
</evidence>
<dbReference type="PANTHER" id="PTHR18952">
    <property type="entry name" value="CARBONIC ANHYDRASE"/>
    <property type="match status" value="1"/>
</dbReference>
<evidence type="ECO:0000259" key="9">
    <source>
        <dbReference type="PROSITE" id="PS51144"/>
    </source>
</evidence>
<keyword evidence="3" id="KW-0479">Metal-binding</keyword>
<feature type="domain" description="Alpha-carbonic anhydrase" evidence="9">
    <location>
        <begin position="177"/>
        <end position="527"/>
    </location>
</feature>
<reference evidence="10" key="1">
    <citation type="submission" date="2021-01" db="EMBL/GenBank/DDBJ databases">
        <authorList>
            <person name="Corre E."/>
            <person name="Pelletier E."/>
            <person name="Niang G."/>
            <person name="Scheremetjew M."/>
            <person name="Finn R."/>
            <person name="Kale V."/>
            <person name="Holt S."/>
            <person name="Cochrane G."/>
            <person name="Meng A."/>
            <person name="Brown T."/>
            <person name="Cohen L."/>
        </authorList>
    </citation>
    <scope>NUCLEOTIDE SEQUENCE</scope>
    <source>
        <strain evidence="10">CCMP2084</strain>
    </source>
</reference>
<dbReference type="InterPro" id="IPR023561">
    <property type="entry name" value="Carbonic_anhydrase_a-class"/>
</dbReference>
<gene>
    <name evidence="10" type="ORF">ASEP1449_LOCUS18973</name>
</gene>
<evidence type="ECO:0000256" key="3">
    <source>
        <dbReference type="ARBA" id="ARBA00022723"/>
    </source>
</evidence>
<name>A0A7S2UQI8_9STRA</name>
<dbReference type="EC" id="4.2.1.1" evidence="2"/>
<feature type="chain" id="PRO_5030861553" description="carbonic anhydrase" evidence="8">
    <location>
        <begin position="28"/>
        <end position="538"/>
    </location>
</feature>
<dbReference type="InterPro" id="IPR001148">
    <property type="entry name" value="CA_dom"/>
</dbReference>
<dbReference type="Gene3D" id="3.10.200.10">
    <property type="entry name" value="Alpha carbonic anhydrase"/>
    <property type="match status" value="2"/>
</dbReference>
<dbReference type="GO" id="GO:0004089">
    <property type="term" value="F:carbonate dehydratase activity"/>
    <property type="evidence" value="ECO:0007669"/>
    <property type="project" value="UniProtKB-EC"/>
</dbReference>
<dbReference type="Pfam" id="PF00194">
    <property type="entry name" value="Carb_anhydrase"/>
    <property type="match status" value="1"/>
</dbReference>
<evidence type="ECO:0000256" key="8">
    <source>
        <dbReference type="SAM" id="SignalP"/>
    </source>
</evidence>
<evidence type="ECO:0000256" key="4">
    <source>
        <dbReference type="ARBA" id="ARBA00022833"/>
    </source>
</evidence>
<evidence type="ECO:0000256" key="2">
    <source>
        <dbReference type="ARBA" id="ARBA00012925"/>
    </source>
</evidence>
<dbReference type="SUPFAM" id="SSF51069">
    <property type="entry name" value="Carbonic anhydrase"/>
    <property type="match status" value="1"/>
</dbReference>
<dbReference type="PANTHER" id="PTHR18952:SF265">
    <property type="entry name" value="CARBONIC ANHYDRASE"/>
    <property type="match status" value="1"/>
</dbReference>
<feature type="compositionally biased region" description="Basic and acidic residues" evidence="7">
    <location>
        <begin position="202"/>
        <end position="226"/>
    </location>
</feature>
<feature type="compositionally biased region" description="Polar residues" evidence="7">
    <location>
        <begin position="104"/>
        <end position="113"/>
    </location>
</feature>
<dbReference type="GO" id="GO:0008270">
    <property type="term" value="F:zinc ion binding"/>
    <property type="evidence" value="ECO:0007669"/>
    <property type="project" value="InterPro"/>
</dbReference>
<evidence type="ECO:0000256" key="1">
    <source>
        <dbReference type="ARBA" id="ARBA00010718"/>
    </source>
</evidence>
<feature type="signal peptide" evidence="8">
    <location>
        <begin position="1"/>
        <end position="27"/>
    </location>
</feature>
<feature type="region of interest" description="Disordered" evidence="7">
    <location>
        <begin position="64"/>
        <end position="149"/>
    </location>
</feature>
<dbReference type="PROSITE" id="PS51144">
    <property type="entry name" value="ALPHA_CA_2"/>
    <property type="match status" value="1"/>
</dbReference>
<protein>
    <recommendedName>
        <fullName evidence="2">carbonic anhydrase</fullName>
        <ecNumber evidence="2">4.2.1.1</ecNumber>
    </recommendedName>
</protein>
<sequence>MRLVTIGSQMLLVGVLALSALVPFVEGRGLAPVEPEEITLQVNASASEGDGIYNMPPTLSPIVSISPSDVPTASSVPSTGSTADPSITPSLAPSSKPSSAPLDTASSLPTSAPTVDPYPENPAPSNPPKSYFNYDTSPNAKYGPGSTKVNKTLDSSTEVFYYEENTWQNVPYDTKDDYWAEFGNEGFGAWKGVLESRLHKGNQCDENRRQSPIDARDSGHPCEKSHQIRTNPGDFEINDDVNIEKQILPNKLRMKFARRLCPACPEPDPPMADFPRYSYGFSDLLHIDIKIPSEHTIEGKRYAAEYQMFHLHYRREMSGSIGIMIDFNETSPHNEALALAINRFWVTFNSNAAECGRMLQKDRNLVSRVRGMLGLEMKDDNIDYESWDKFSTLMDAPESTVGRKNRLGGKGKNENHRDLQEHIDVGKATNDRARNPNAWDPYDRDWLVKSVWFWHYIGSLTEPPCSIMNDWFVLDKPMIISKSQMEELKQLLFLNVDGNCERTSVHHEQSVARPIQPTGDIEVRRCTRANYKDDLDPE</sequence>
<dbReference type="AlphaFoldDB" id="A0A7S2UQI8"/>
<comment type="catalytic activity">
    <reaction evidence="6">
        <text>hydrogencarbonate + H(+) = CO2 + H2O</text>
        <dbReference type="Rhea" id="RHEA:10748"/>
        <dbReference type="ChEBI" id="CHEBI:15377"/>
        <dbReference type="ChEBI" id="CHEBI:15378"/>
        <dbReference type="ChEBI" id="CHEBI:16526"/>
        <dbReference type="ChEBI" id="CHEBI:17544"/>
        <dbReference type="EC" id="4.2.1.1"/>
    </reaction>
</comment>